<organism evidence="2 4">
    <name type="scientific">Neomoorella thermoacetica</name>
    <name type="common">Clostridium thermoaceticum</name>
    <dbReference type="NCBI Taxonomy" id="1525"/>
    <lineage>
        <taxon>Bacteria</taxon>
        <taxon>Bacillati</taxon>
        <taxon>Bacillota</taxon>
        <taxon>Clostridia</taxon>
        <taxon>Neomoorellales</taxon>
        <taxon>Neomoorellaceae</taxon>
        <taxon>Neomoorella</taxon>
    </lineage>
</organism>
<reference evidence="2 4" key="1">
    <citation type="submission" date="2016-08" db="EMBL/GenBank/DDBJ databases">
        <title>Moorella thermoacetica DSM 103132.</title>
        <authorList>
            <person name="Jendresen C.B."/>
            <person name="Redl S.M."/>
            <person name="Jensen T.O."/>
            <person name="Nielsen A.T."/>
        </authorList>
    </citation>
    <scope>NUCLEOTIDE SEQUENCE [LARGE SCALE GENOMIC DNA]</scope>
    <source>
        <strain evidence="2 4">DSM 103132</strain>
    </source>
</reference>
<dbReference type="Proteomes" id="UP000322283">
    <property type="component" value="Unassembled WGS sequence"/>
</dbReference>
<dbReference type="InterPro" id="IPR013974">
    <property type="entry name" value="SAF"/>
</dbReference>
<dbReference type="Pfam" id="PF08666">
    <property type="entry name" value="SAF"/>
    <property type="match status" value="1"/>
</dbReference>
<accession>A0AAC9MT63</accession>
<dbReference type="CDD" id="cd11614">
    <property type="entry name" value="SAF_CpaB_FlgA_like"/>
    <property type="match status" value="1"/>
</dbReference>
<evidence type="ECO:0000313" key="5">
    <source>
        <dbReference type="Proteomes" id="UP000322283"/>
    </source>
</evidence>
<name>A0AAC9MT63_NEOTH</name>
<keyword evidence="2" id="KW-0282">Flagellum</keyword>
<proteinExistence type="predicted"/>
<evidence type="ECO:0000313" key="4">
    <source>
        <dbReference type="Proteomes" id="UP000094598"/>
    </source>
</evidence>
<dbReference type="SMART" id="SM00858">
    <property type="entry name" value="SAF"/>
    <property type="match status" value="1"/>
</dbReference>
<dbReference type="EMBL" id="CP017019">
    <property type="protein sequence ID" value="AOQ23128.1"/>
    <property type="molecule type" value="Genomic_DNA"/>
</dbReference>
<keyword evidence="5" id="KW-1185">Reference proteome</keyword>
<evidence type="ECO:0000313" key="3">
    <source>
        <dbReference type="EMBL" id="TYL12835.1"/>
    </source>
</evidence>
<sequence>MLQRLKKNVPFIVSLVFAVAAAVLIYTSVQASRPTVPVLVATRNLSVGEKIALSDVAVKRLPVEAVPQTALRDPRQAAGQTVTGAPILTGDVVRAEHLSAESSLAATLATYAPPGWVAVELPPETGKNMEGVRRGDTVDVYAETAGGPNGQGTVVGVVAKGAVVLATPWTTVGTSGQQGQSASSKSFVVAVRPEEAPTMASLLVRGKKAAVTLVRRQ</sequence>
<evidence type="ECO:0000313" key="2">
    <source>
        <dbReference type="EMBL" id="AOQ23128.1"/>
    </source>
</evidence>
<reference evidence="3 5" key="2">
    <citation type="submission" date="2019-05" db="EMBL/GenBank/DDBJ databases">
        <title>Genome sequence of Moorella thermoacetica ATCC 33924.</title>
        <authorList>
            <person name="Poehlein A."/>
            <person name="Bengelsdorf F.R."/>
            <person name="Duerre P."/>
            <person name="Daniel R."/>
        </authorList>
    </citation>
    <scope>NUCLEOTIDE SEQUENCE [LARGE SCALE GENOMIC DNA]</scope>
    <source>
        <strain evidence="3 5">ATCC 33924</strain>
    </source>
</reference>
<dbReference type="Gene3D" id="3.90.1210.10">
    <property type="entry name" value="Antifreeze-like/N-acetylneuraminic acid synthase C-terminal domain"/>
    <property type="match status" value="1"/>
</dbReference>
<dbReference type="AlphaFoldDB" id="A0AAC9MT63"/>
<dbReference type="Proteomes" id="UP000094598">
    <property type="component" value="Chromosome"/>
</dbReference>
<gene>
    <name evidence="2" type="ORF">Maut_00665</name>
    <name evidence="3" type="ORF">MTAT_16580</name>
</gene>
<feature type="domain" description="SAF" evidence="1">
    <location>
        <begin position="36"/>
        <end position="99"/>
    </location>
</feature>
<dbReference type="EMBL" id="VCDX01000005">
    <property type="protein sequence ID" value="TYL12835.1"/>
    <property type="molecule type" value="Genomic_DNA"/>
</dbReference>
<keyword evidence="2" id="KW-0966">Cell projection</keyword>
<protein>
    <submittedName>
        <fullName evidence="2">Flagellar basal body P-ring biosynthesis protein FlgA</fullName>
    </submittedName>
</protein>
<dbReference type="RefSeq" id="WP_069588379.1">
    <property type="nucleotide sequence ID" value="NZ_CP017019.1"/>
</dbReference>
<evidence type="ECO:0000259" key="1">
    <source>
        <dbReference type="SMART" id="SM00858"/>
    </source>
</evidence>
<keyword evidence="2" id="KW-0969">Cilium</keyword>